<organism evidence="3 4">
    <name type="scientific">Kibdelosporangium aridum</name>
    <dbReference type="NCBI Taxonomy" id="2030"/>
    <lineage>
        <taxon>Bacteria</taxon>
        <taxon>Bacillati</taxon>
        <taxon>Actinomycetota</taxon>
        <taxon>Actinomycetes</taxon>
        <taxon>Pseudonocardiales</taxon>
        <taxon>Pseudonocardiaceae</taxon>
        <taxon>Kibdelosporangium</taxon>
    </lineage>
</organism>
<dbReference type="AlphaFoldDB" id="A0A1W2BG88"/>
<keyword evidence="4" id="KW-1185">Reference proteome</keyword>
<sequence>MRWFAVFAVVALLLVSVFSVMSEQDAVPQAPVAQTEYERRWVDSDGTVTAQLHTQPFQVRRGEGWVPIDTTLAVRADGMVAPVATVGDVVFSPGGGGPLVRLAEMSLTWPTPLPRPVLAGDIATYPDAQPGLDVVLTALPAGFSVTFTLKSPDAREIRLHAEKVKSGPSGTVTAGQVSGGPVGMRDAAGRTARAVRSVRPGGLTIRPAQAVLDAQWTRYPVAVTQEFSADALSWMVVGQSVTGQGYVSQWRPAGTATAGVAGEYDYRAYFELTAVPVHGKQVRTARLRIPACQQVEAWHIGAFGPGTTWTATEYRELIGVTDCGEVDVTALMTRAAAEGWQRISVAFAARTDQEPAQFGAPLVEVRYQ</sequence>
<proteinExistence type="predicted"/>
<evidence type="ECO:0000256" key="1">
    <source>
        <dbReference type="SAM" id="MobiDB-lite"/>
    </source>
</evidence>
<dbReference type="Proteomes" id="UP000192674">
    <property type="component" value="Unassembled WGS sequence"/>
</dbReference>
<name>A0A1W2BG88_KIBAR</name>
<accession>A0A1W2BG88</accession>
<feature type="region of interest" description="Disordered" evidence="1">
    <location>
        <begin position="166"/>
        <end position="185"/>
    </location>
</feature>
<dbReference type="EMBL" id="FWXV01000001">
    <property type="protein sequence ID" value="SMC71987.1"/>
    <property type="molecule type" value="Genomic_DNA"/>
</dbReference>
<feature type="chain" id="PRO_5038988323" evidence="2">
    <location>
        <begin position="23"/>
        <end position="368"/>
    </location>
</feature>
<feature type="signal peptide" evidence="2">
    <location>
        <begin position="1"/>
        <end position="22"/>
    </location>
</feature>
<evidence type="ECO:0000313" key="3">
    <source>
        <dbReference type="EMBL" id="SMC71987.1"/>
    </source>
</evidence>
<reference evidence="3 4" key="1">
    <citation type="submission" date="2017-04" db="EMBL/GenBank/DDBJ databases">
        <authorList>
            <person name="Afonso C.L."/>
            <person name="Miller P.J."/>
            <person name="Scott M.A."/>
            <person name="Spackman E."/>
            <person name="Goraichik I."/>
            <person name="Dimitrov K.M."/>
            <person name="Suarez D.L."/>
            <person name="Swayne D.E."/>
        </authorList>
    </citation>
    <scope>NUCLEOTIDE SEQUENCE [LARGE SCALE GENOMIC DNA]</scope>
    <source>
        <strain evidence="3 4">DSM 43828</strain>
    </source>
</reference>
<dbReference type="RefSeq" id="WP_084425311.1">
    <property type="nucleotide sequence ID" value="NZ_FWXV01000001.1"/>
</dbReference>
<dbReference type="OrthoDB" id="324838at2"/>
<protein>
    <submittedName>
        <fullName evidence="3">Uncharacterized protein</fullName>
    </submittedName>
</protein>
<keyword evidence="2" id="KW-0732">Signal</keyword>
<evidence type="ECO:0000313" key="4">
    <source>
        <dbReference type="Proteomes" id="UP000192674"/>
    </source>
</evidence>
<gene>
    <name evidence="3" type="ORF">SAMN05661093_01674</name>
</gene>
<evidence type="ECO:0000256" key="2">
    <source>
        <dbReference type="SAM" id="SignalP"/>
    </source>
</evidence>